<protein>
    <submittedName>
        <fullName evidence="2">Uncharacterized protein</fullName>
    </submittedName>
</protein>
<feature type="compositionally biased region" description="Basic and acidic residues" evidence="1">
    <location>
        <begin position="44"/>
        <end position="61"/>
    </location>
</feature>
<feature type="region of interest" description="Disordered" evidence="1">
    <location>
        <begin position="194"/>
        <end position="283"/>
    </location>
</feature>
<feature type="region of interest" description="Disordered" evidence="1">
    <location>
        <begin position="536"/>
        <end position="707"/>
    </location>
</feature>
<feature type="region of interest" description="Disordered" evidence="1">
    <location>
        <begin position="424"/>
        <end position="521"/>
    </location>
</feature>
<feature type="region of interest" description="Disordered" evidence="1">
    <location>
        <begin position="1"/>
        <end position="77"/>
    </location>
</feature>
<accession>A0A9K3GF69</accession>
<reference evidence="2 3" key="1">
    <citation type="journal article" date="2018" name="PLoS ONE">
        <title>The draft genome of Kipferlia bialata reveals reductive genome evolution in fornicate parasites.</title>
        <authorList>
            <person name="Tanifuji G."/>
            <person name="Takabayashi S."/>
            <person name="Kume K."/>
            <person name="Takagi M."/>
            <person name="Nakayama T."/>
            <person name="Kamikawa R."/>
            <person name="Inagaki Y."/>
            <person name="Hashimoto T."/>
        </authorList>
    </citation>
    <scope>NUCLEOTIDE SEQUENCE [LARGE SCALE GENOMIC DNA]</scope>
    <source>
        <strain evidence="2">NY0173</strain>
    </source>
</reference>
<feature type="compositionally biased region" description="Low complexity" evidence="1">
    <location>
        <begin position="200"/>
        <end position="229"/>
    </location>
</feature>
<gene>
    <name evidence="2" type="ORF">KIPB_000982</name>
</gene>
<evidence type="ECO:0000313" key="3">
    <source>
        <dbReference type="Proteomes" id="UP000265618"/>
    </source>
</evidence>
<feature type="compositionally biased region" description="Polar residues" evidence="1">
    <location>
        <begin position="694"/>
        <end position="705"/>
    </location>
</feature>
<evidence type="ECO:0000313" key="2">
    <source>
        <dbReference type="EMBL" id="GIQ80220.1"/>
    </source>
</evidence>
<name>A0A9K3GF69_9EUKA</name>
<feature type="compositionally biased region" description="Pro residues" evidence="1">
    <location>
        <begin position="494"/>
        <end position="504"/>
    </location>
</feature>
<dbReference type="EMBL" id="BDIP01000126">
    <property type="protein sequence ID" value="GIQ80220.1"/>
    <property type="molecule type" value="Genomic_DNA"/>
</dbReference>
<dbReference type="Proteomes" id="UP000265618">
    <property type="component" value="Unassembled WGS sequence"/>
</dbReference>
<feature type="compositionally biased region" description="Basic and acidic residues" evidence="1">
    <location>
        <begin position="21"/>
        <end position="31"/>
    </location>
</feature>
<organism evidence="2 3">
    <name type="scientific">Kipferlia bialata</name>
    <dbReference type="NCBI Taxonomy" id="797122"/>
    <lineage>
        <taxon>Eukaryota</taxon>
        <taxon>Metamonada</taxon>
        <taxon>Carpediemonas-like organisms</taxon>
        <taxon>Kipferlia</taxon>
    </lineage>
</organism>
<sequence>MSDNPNLLYSETEGESSVEEVPEHSEDEVKGGPKAPPRRQRQFGARDAEPKAPPRPKKAEDEAPLEIVSHLQRNGPVKSEFEADEMNTDINFLSGTDTVSDNLIGSVPESLFSGSAAPLSFLGGSSIDASIDLFGQGSAPVQDLYQGSGQDLGRGAQTIPSSYGRNSTSALDESLFGGNVPSLDDLLFPKRSSRIGGQTGIDTGIDQGQGKHPASPSATATTRSSVTLSGITGEATTWGERRESRDSGLVSVSGDLGAEGEGGMDESGPALPQSQPTSPPLAQGTVSTLYVSAYKEPVREESGSAGGTDEVRVSGPLRVSASETDTGAAANAVHPDSAEPVHIHEMLIHEMATQTQASVVSTGSQTVLSMAVMEETPADGYPGRYPDPPHPLGTPGGAFPTDRGIHTYSSPLQLQNKSFLSPAEPVTFRPLDTSSMGDTPLAESPFPPTTTGYHEDGQGESNGEGEAGKAGPDQSVEEGCTGQLADDAAAAPTVQPPTGIPPSPTMGDGLTGTVAGTDVPDTLYDAHPDMLREAMEAEGPDLYRGGVSLPPDADRDGYDVYQSDVEGRHSVSVGVGADRRLLRSPHSTSLPPAVSPSTVSPSTCRSQSPSPSGSSVHSRQGRGEKGYSDESHDSRVSESPVRDSDSDESMREEIGDMEREGNVEEGVGEGGMECPAEGEGWEGVEREMAGDSGRSLSGTLSTHTMQGEHPDLTVSAYNATLPGQMTLSGTGRPQRPPPSAPGLWYPSTTLIGLLVKEQRERQQRVLSAQPGPDAYADSEAEALKALTGKTIVVRYEVSQQDSVSTALSHTMGTDLPLIVRPRACSLSVSMSTRTQETSDTKREWMAGVTQSAPTPLLSVTPIGLGGGDTVALADTDLVSTGALGPDFGRVATERGLDTDLCLSIWYRLPRHVTVGGVPVSHGSVHLVCGSKAMCESLATSLQTLVL</sequence>
<feature type="region of interest" description="Disordered" evidence="1">
    <location>
        <begin position="723"/>
        <end position="743"/>
    </location>
</feature>
<dbReference type="AlphaFoldDB" id="A0A9K3GF69"/>
<feature type="compositionally biased region" description="Low complexity" evidence="1">
    <location>
        <begin position="587"/>
        <end position="618"/>
    </location>
</feature>
<feature type="compositionally biased region" description="Basic and acidic residues" evidence="1">
    <location>
        <begin position="621"/>
        <end position="662"/>
    </location>
</feature>
<proteinExistence type="predicted"/>
<evidence type="ECO:0000256" key="1">
    <source>
        <dbReference type="SAM" id="MobiDB-lite"/>
    </source>
</evidence>
<keyword evidence="3" id="KW-1185">Reference proteome</keyword>
<comment type="caution">
    <text evidence="2">The sequence shown here is derived from an EMBL/GenBank/DDBJ whole genome shotgun (WGS) entry which is preliminary data.</text>
</comment>